<evidence type="ECO:0000313" key="18">
    <source>
        <dbReference type="Proteomes" id="UP001200145"/>
    </source>
</evidence>
<evidence type="ECO:0000256" key="2">
    <source>
        <dbReference type="ARBA" id="ARBA00004651"/>
    </source>
</evidence>
<evidence type="ECO:0000256" key="6">
    <source>
        <dbReference type="ARBA" id="ARBA00022679"/>
    </source>
</evidence>
<dbReference type="PROSITE" id="PS50109">
    <property type="entry name" value="HIS_KIN"/>
    <property type="match status" value="1"/>
</dbReference>
<dbReference type="InterPro" id="IPR005467">
    <property type="entry name" value="His_kinase_dom"/>
</dbReference>
<dbReference type="Gene3D" id="3.30.565.10">
    <property type="entry name" value="Histidine kinase-like ATPase, C-terminal domain"/>
    <property type="match status" value="1"/>
</dbReference>
<dbReference type="InterPro" id="IPR003594">
    <property type="entry name" value="HATPase_dom"/>
</dbReference>
<dbReference type="Gene3D" id="1.10.287.130">
    <property type="match status" value="1"/>
</dbReference>
<keyword evidence="11 14" id="KW-1133">Transmembrane helix</keyword>
<evidence type="ECO:0000256" key="11">
    <source>
        <dbReference type="ARBA" id="ARBA00022989"/>
    </source>
</evidence>
<keyword evidence="7 14" id="KW-0812">Transmembrane</keyword>
<comment type="caution">
    <text evidence="17">The sequence shown here is derived from an EMBL/GenBank/DDBJ whole genome shotgun (WGS) entry which is preliminary data.</text>
</comment>
<protein>
    <recommendedName>
        <fullName evidence="3">histidine kinase</fullName>
        <ecNumber evidence="3">2.7.13.3</ecNumber>
    </recommendedName>
</protein>
<keyword evidence="13 14" id="KW-0472">Membrane</keyword>
<keyword evidence="9 17" id="KW-0418">Kinase</keyword>
<dbReference type="Pfam" id="PF00672">
    <property type="entry name" value="HAMP"/>
    <property type="match status" value="1"/>
</dbReference>
<evidence type="ECO:0000256" key="5">
    <source>
        <dbReference type="ARBA" id="ARBA00022553"/>
    </source>
</evidence>
<dbReference type="CDD" id="cd00082">
    <property type="entry name" value="HisKA"/>
    <property type="match status" value="1"/>
</dbReference>
<feature type="transmembrane region" description="Helical" evidence="14">
    <location>
        <begin position="7"/>
        <end position="29"/>
    </location>
</feature>
<evidence type="ECO:0000256" key="1">
    <source>
        <dbReference type="ARBA" id="ARBA00000085"/>
    </source>
</evidence>
<dbReference type="EMBL" id="JAKEVY010000002">
    <property type="protein sequence ID" value="MCF1714558.1"/>
    <property type="molecule type" value="Genomic_DNA"/>
</dbReference>
<keyword evidence="18" id="KW-1185">Reference proteome</keyword>
<dbReference type="PANTHER" id="PTHR45528">
    <property type="entry name" value="SENSOR HISTIDINE KINASE CPXA"/>
    <property type="match status" value="1"/>
</dbReference>
<dbReference type="InterPro" id="IPR004358">
    <property type="entry name" value="Sig_transdc_His_kin-like_C"/>
</dbReference>
<gene>
    <name evidence="17" type="ORF">L0U88_07975</name>
</gene>
<evidence type="ECO:0000256" key="9">
    <source>
        <dbReference type="ARBA" id="ARBA00022777"/>
    </source>
</evidence>
<dbReference type="SUPFAM" id="SSF158472">
    <property type="entry name" value="HAMP domain-like"/>
    <property type="match status" value="1"/>
</dbReference>
<comment type="subcellular location">
    <subcellularLocation>
        <location evidence="2">Cell membrane</location>
        <topology evidence="2">Multi-pass membrane protein</topology>
    </subcellularLocation>
</comment>
<keyword evidence="10" id="KW-0067">ATP-binding</keyword>
<accession>A0ABS9BHF8</accession>
<dbReference type="CDD" id="cd06225">
    <property type="entry name" value="HAMP"/>
    <property type="match status" value="1"/>
</dbReference>
<keyword evidence="5" id="KW-0597">Phosphoprotein</keyword>
<dbReference type="InterPro" id="IPR036890">
    <property type="entry name" value="HATPase_C_sf"/>
</dbReference>
<comment type="catalytic activity">
    <reaction evidence="1">
        <text>ATP + protein L-histidine = ADP + protein N-phospho-L-histidine.</text>
        <dbReference type="EC" id="2.7.13.3"/>
    </reaction>
</comment>
<dbReference type="InterPro" id="IPR003660">
    <property type="entry name" value="HAMP_dom"/>
</dbReference>
<keyword evidence="4" id="KW-1003">Cell membrane</keyword>
<evidence type="ECO:0000256" key="4">
    <source>
        <dbReference type="ARBA" id="ARBA00022475"/>
    </source>
</evidence>
<evidence type="ECO:0000256" key="13">
    <source>
        <dbReference type="ARBA" id="ARBA00023136"/>
    </source>
</evidence>
<evidence type="ECO:0000259" key="16">
    <source>
        <dbReference type="PROSITE" id="PS50885"/>
    </source>
</evidence>
<evidence type="ECO:0000259" key="15">
    <source>
        <dbReference type="PROSITE" id="PS50109"/>
    </source>
</evidence>
<dbReference type="SMART" id="SM00388">
    <property type="entry name" value="HisKA"/>
    <property type="match status" value="1"/>
</dbReference>
<dbReference type="Pfam" id="PF02518">
    <property type="entry name" value="HATPase_c"/>
    <property type="match status" value="1"/>
</dbReference>
<proteinExistence type="predicted"/>
<keyword evidence="8" id="KW-0547">Nucleotide-binding</keyword>
<name>A0ABS9BHF8_9BACT</name>
<feature type="domain" description="Histidine kinase" evidence="15">
    <location>
        <begin position="238"/>
        <end position="455"/>
    </location>
</feature>
<dbReference type="SUPFAM" id="SSF55874">
    <property type="entry name" value="ATPase domain of HSP90 chaperone/DNA topoisomerase II/histidine kinase"/>
    <property type="match status" value="1"/>
</dbReference>
<dbReference type="SMART" id="SM00387">
    <property type="entry name" value="HATPase_c"/>
    <property type="match status" value="1"/>
</dbReference>
<dbReference type="SMART" id="SM00304">
    <property type="entry name" value="HAMP"/>
    <property type="match status" value="1"/>
</dbReference>
<evidence type="ECO:0000313" key="17">
    <source>
        <dbReference type="EMBL" id="MCF1714558.1"/>
    </source>
</evidence>
<dbReference type="PRINTS" id="PR00344">
    <property type="entry name" value="BCTRLSENSOR"/>
</dbReference>
<dbReference type="SUPFAM" id="SSF47384">
    <property type="entry name" value="Homodimeric domain of signal transducing histidine kinase"/>
    <property type="match status" value="1"/>
</dbReference>
<dbReference type="Proteomes" id="UP001200145">
    <property type="component" value="Unassembled WGS sequence"/>
</dbReference>
<keyword evidence="6" id="KW-0808">Transferase</keyword>
<keyword evidence="12" id="KW-0902">Two-component regulatory system</keyword>
<organism evidence="17 18">
    <name type="scientific">Flavihumibacter fluminis</name>
    <dbReference type="NCBI Taxonomy" id="2909236"/>
    <lineage>
        <taxon>Bacteria</taxon>
        <taxon>Pseudomonadati</taxon>
        <taxon>Bacteroidota</taxon>
        <taxon>Chitinophagia</taxon>
        <taxon>Chitinophagales</taxon>
        <taxon>Chitinophagaceae</taxon>
        <taxon>Flavihumibacter</taxon>
    </lineage>
</organism>
<dbReference type="InterPro" id="IPR036097">
    <property type="entry name" value="HisK_dim/P_sf"/>
</dbReference>
<evidence type="ECO:0000256" key="14">
    <source>
        <dbReference type="SAM" id="Phobius"/>
    </source>
</evidence>
<evidence type="ECO:0000256" key="3">
    <source>
        <dbReference type="ARBA" id="ARBA00012438"/>
    </source>
</evidence>
<dbReference type="RefSeq" id="WP_234865335.1">
    <property type="nucleotide sequence ID" value="NZ_JAKEVY010000002.1"/>
</dbReference>
<dbReference type="InterPro" id="IPR003661">
    <property type="entry name" value="HisK_dim/P_dom"/>
</dbReference>
<feature type="domain" description="HAMP" evidence="16">
    <location>
        <begin position="177"/>
        <end position="230"/>
    </location>
</feature>
<evidence type="ECO:0000256" key="7">
    <source>
        <dbReference type="ARBA" id="ARBA00022692"/>
    </source>
</evidence>
<evidence type="ECO:0000256" key="12">
    <source>
        <dbReference type="ARBA" id="ARBA00023012"/>
    </source>
</evidence>
<dbReference type="InterPro" id="IPR050398">
    <property type="entry name" value="HssS/ArlS-like"/>
</dbReference>
<dbReference type="GO" id="GO:0016301">
    <property type="term" value="F:kinase activity"/>
    <property type="evidence" value="ECO:0007669"/>
    <property type="project" value="UniProtKB-KW"/>
</dbReference>
<reference evidence="17 18" key="1">
    <citation type="submission" date="2022-01" db="EMBL/GenBank/DDBJ databases">
        <title>Flavihumibacter sp. nov., isolated from sediment of a river.</title>
        <authorList>
            <person name="Liu H."/>
        </authorList>
    </citation>
    <scope>NUCLEOTIDE SEQUENCE [LARGE SCALE GENOMIC DNA]</scope>
    <source>
        <strain evidence="17 18">RY-1</strain>
    </source>
</reference>
<dbReference type="PROSITE" id="PS50885">
    <property type="entry name" value="HAMP"/>
    <property type="match status" value="1"/>
</dbReference>
<evidence type="ECO:0000256" key="8">
    <source>
        <dbReference type="ARBA" id="ARBA00022741"/>
    </source>
</evidence>
<dbReference type="Pfam" id="PF00512">
    <property type="entry name" value="HisKA"/>
    <property type="match status" value="1"/>
</dbReference>
<dbReference type="EC" id="2.7.13.3" evidence="3"/>
<dbReference type="PANTHER" id="PTHR45528:SF1">
    <property type="entry name" value="SENSOR HISTIDINE KINASE CPXA"/>
    <property type="match status" value="1"/>
</dbReference>
<sequence>MKVQTKTGILFTVITATIILIISWTSYFITQSFVSRDFFKRLEIRVIVATKVLFEQDHIATTTYEELRKRYLETLTQEKEYVFRVDTLDRLKERKNFIPYSYLQNIIALKGTPVYFNKGDIDFAGLYYPDETGEYIVIKSAVNEYGISTLKNLRNIKIATFILAVIIVYTTSIFFSRKTFQPVRDIIEKTKNISAYNLGLRLEDKGGGDEIAELSKTFNNMLDRLQTSFETQNNFISNASHELRTPLTNIIGEADWALTRPRTVEEYQQSISSIQQHADQLNKITSELLTMSQISFNGQQQEWEEIGVYELVEESAFSVKNLIKGTQLNLSIDEEILSNEKITINGIRTLLKLALGNIIANGAKYSSQKTVDIQVKKLGTTISITITDKGIGIPANEIQRVFEPFFRGSNTRSFEGYGVGLPLAKNIIRIHHGNIEVNSVESKGTSVIITLPIYNGA</sequence>
<dbReference type="Gene3D" id="6.10.340.10">
    <property type="match status" value="1"/>
</dbReference>
<evidence type="ECO:0000256" key="10">
    <source>
        <dbReference type="ARBA" id="ARBA00022840"/>
    </source>
</evidence>